<name>A0A8S1DRB1_9INSE</name>
<reference evidence="7 8" key="1">
    <citation type="submission" date="2020-04" db="EMBL/GenBank/DDBJ databases">
        <authorList>
            <person name="Alioto T."/>
            <person name="Alioto T."/>
            <person name="Gomez Garrido J."/>
        </authorList>
    </citation>
    <scope>NUCLEOTIDE SEQUENCE [LARGE SCALE GENOMIC DNA]</scope>
</reference>
<sequence length="390" mass="43721">MGGLKVVICALLLTSCATATDFEKIVLGHQNFGRELFKQFSTSQGNVVVSPLSAYLALALTRLGAKGATEGELSQGLGLESSNQHDAGFSSLFKSLEAKKDLSKVVVANKIFLNEQFSLSPTYNEGAKRIFHTTADKLNFKNTESIDIINNWVRNVTRHRIHGITDNLDGDAEVLILNLLYFRGPWRYQFYGPSQPRPFYVDQGDAVDAQFMSKEDYYKYADLKDLNTELIELPYKDPDYSFVILLPKEKNGLRQLENSMQSINIEELLKKAVDEEITLNLPKFQFQLATSLNKPLQNMNIKSIFSDTADLSGLTGTAGQRLRVSEVFQKTHFGINENGTEAAASTSIQIVAISAKLNEHIITCDRPFLFYLMHKRSITLFQGRVVDPRS</sequence>
<evidence type="ECO:0000256" key="3">
    <source>
        <dbReference type="ARBA" id="ARBA00022900"/>
    </source>
</evidence>
<evidence type="ECO:0000256" key="5">
    <source>
        <dbReference type="SAM" id="SignalP"/>
    </source>
</evidence>
<comment type="similarity">
    <text evidence="1 4">Belongs to the serpin family.</text>
</comment>
<dbReference type="GO" id="GO:0004867">
    <property type="term" value="F:serine-type endopeptidase inhibitor activity"/>
    <property type="evidence" value="ECO:0007669"/>
    <property type="project" value="UniProtKB-KW"/>
</dbReference>
<keyword evidence="2" id="KW-0646">Protease inhibitor</keyword>
<keyword evidence="3" id="KW-0722">Serine protease inhibitor</keyword>
<dbReference type="CDD" id="cd19601">
    <property type="entry name" value="serpin42Da-like"/>
    <property type="match status" value="1"/>
</dbReference>
<keyword evidence="8" id="KW-1185">Reference proteome</keyword>
<dbReference type="Pfam" id="PF00079">
    <property type="entry name" value="Serpin"/>
    <property type="match status" value="1"/>
</dbReference>
<gene>
    <name evidence="7" type="ORF">CLODIP_2_CD00520</name>
</gene>
<evidence type="ECO:0000256" key="1">
    <source>
        <dbReference type="ARBA" id="ARBA00009500"/>
    </source>
</evidence>
<protein>
    <recommendedName>
        <fullName evidence="6">Serpin domain-containing protein</fullName>
    </recommendedName>
</protein>
<feature type="signal peptide" evidence="5">
    <location>
        <begin position="1"/>
        <end position="19"/>
    </location>
</feature>
<feature type="domain" description="Serpin" evidence="6">
    <location>
        <begin position="34"/>
        <end position="388"/>
    </location>
</feature>
<dbReference type="SMART" id="SM00093">
    <property type="entry name" value="SERPIN"/>
    <property type="match status" value="1"/>
</dbReference>
<comment type="caution">
    <text evidence="7">The sequence shown here is derived from an EMBL/GenBank/DDBJ whole genome shotgun (WGS) entry which is preliminary data.</text>
</comment>
<dbReference type="Gene3D" id="2.30.39.10">
    <property type="entry name" value="Alpha-1-antitrypsin, domain 1"/>
    <property type="match status" value="1"/>
</dbReference>
<dbReference type="AlphaFoldDB" id="A0A8S1DRB1"/>
<dbReference type="Gene3D" id="3.30.497.10">
    <property type="entry name" value="Antithrombin, subunit I, domain 2"/>
    <property type="match status" value="1"/>
</dbReference>
<dbReference type="GO" id="GO:0005615">
    <property type="term" value="C:extracellular space"/>
    <property type="evidence" value="ECO:0007669"/>
    <property type="project" value="InterPro"/>
</dbReference>
<dbReference type="InterPro" id="IPR000215">
    <property type="entry name" value="Serpin_fam"/>
</dbReference>
<dbReference type="PANTHER" id="PTHR11461:SF211">
    <property type="entry name" value="GH10112P-RELATED"/>
    <property type="match status" value="1"/>
</dbReference>
<accession>A0A8S1DRB1</accession>
<dbReference type="InterPro" id="IPR023796">
    <property type="entry name" value="Serpin_dom"/>
</dbReference>
<dbReference type="InterPro" id="IPR023795">
    <property type="entry name" value="Serpin_CS"/>
</dbReference>
<feature type="chain" id="PRO_5035819673" description="Serpin domain-containing protein" evidence="5">
    <location>
        <begin position="20"/>
        <end position="390"/>
    </location>
</feature>
<dbReference type="Proteomes" id="UP000494165">
    <property type="component" value="Unassembled WGS sequence"/>
</dbReference>
<dbReference type="PROSITE" id="PS51257">
    <property type="entry name" value="PROKAR_LIPOPROTEIN"/>
    <property type="match status" value="1"/>
</dbReference>
<keyword evidence="5" id="KW-0732">Signal</keyword>
<dbReference type="InterPro" id="IPR036186">
    <property type="entry name" value="Serpin_sf"/>
</dbReference>
<evidence type="ECO:0000313" key="7">
    <source>
        <dbReference type="EMBL" id="CAB3385079.1"/>
    </source>
</evidence>
<dbReference type="PANTHER" id="PTHR11461">
    <property type="entry name" value="SERINE PROTEASE INHIBITOR, SERPIN"/>
    <property type="match status" value="1"/>
</dbReference>
<proteinExistence type="inferred from homology"/>
<dbReference type="SUPFAM" id="SSF56574">
    <property type="entry name" value="Serpins"/>
    <property type="match status" value="1"/>
</dbReference>
<dbReference type="OrthoDB" id="671595at2759"/>
<dbReference type="InterPro" id="IPR042185">
    <property type="entry name" value="Serpin_sf_2"/>
</dbReference>
<evidence type="ECO:0000313" key="8">
    <source>
        <dbReference type="Proteomes" id="UP000494165"/>
    </source>
</evidence>
<evidence type="ECO:0000256" key="4">
    <source>
        <dbReference type="RuleBase" id="RU000411"/>
    </source>
</evidence>
<evidence type="ECO:0000259" key="6">
    <source>
        <dbReference type="SMART" id="SM00093"/>
    </source>
</evidence>
<organism evidence="7 8">
    <name type="scientific">Cloeon dipterum</name>
    <dbReference type="NCBI Taxonomy" id="197152"/>
    <lineage>
        <taxon>Eukaryota</taxon>
        <taxon>Metazoa</taxon>
        <taxon>Ecdysozoa</taxon>
        <taxon>Arthropoda</taxon>
        <taxon>Hexapoda</taxon>
        <taxon>Insecta</taxon>
        <taxon>Pterygota</taxon>
        <taxon>Palaeoptera</taxon>
        <taxon>Ephemeroptera</taxon>
        <taxon>Pisciforma</taxon>
        <taxon>Baetidae</taxon>
        <taxon>Cloeon</taxon>
    </lineage>
</organism>
<dbReference type="PROSITE" id="PS00284">
    <property type="entry name" value="SERPIN"/>
    <property type="match status" value="1"/>
</dbReference>
<dbReference type="EMBL" id="CADEPI010000392">
    <property type="protein sequence ID" value="CAB3385079.1"/>
    <property type="molecule type" value="Genomic_DNA"/>
</dbReference>
<evidence type="ECO:0000256" key="2">
    <source>
        <dbReference type="ARBA" id="ARBA00022690"/>
    </source>
</evidence>
<dbReference type="InterPro" id="IPR042178">
    <property type="entry name" value="Serpin_sf_1"/>
</dbReference>